<dbReference type="Gene3D" id="3.60.10.10">
    <property type="entry name" value="Endonuclease/exonuclease/phosphatase"/>
    <property type="match status" value="1"/>
</dbReference>
<dbReference type="OrthoDB" id="6152476at2759"/>
<dbReference type="AlphaFoldDB" id="A0A6J8AXY4"/>
<name>A0A6J8AXY4_MYTCO</name>
<dbReference type="Proteomes" id="UP000507470">
    <property type="component" value="Unassembled WGS sequence"/>
</dbReference>
<dbReference type="InterPro" id="IPR036691">
    <property type="entry name" value="Endo/exonu/phosph_ase_sf"/>
</dbReference>
<proteinExistence type="predicted"/>
<reference evidence="1 2" key="1">
    <citation type="submission" date="2020-06" db="EMBL/GenBank/DDBJ databases">
        <authorList>
            <person name="Li R."/>
            <person name="Bekaert M."/>
        </authorList>
    </citation>
    <scope>NUCLEOTIDE SEQUENCE [LARGE SCALE GENOMIC DNA]</scope>
    <source>
        <strain evidence="2">wild</strain>
    </source>
</reference>
<gene>
    <name evidence="1" type="ORF">MCOR_12779</name>
</gene>
<sequence length="474" mass="54611">MINKFDQKLLLNIAMWNIEGLISLKINDSHFLQVISNFPILGLVEDVNACTNLPGFDLIVAKTRKKNKKARRNSGGVRIYAKTSVSKGISKLATKHSDIHIVWTKLEHKFFNLPKDIYLAFVYISPESAAHSADDIQSMYTHLLEGIVKYSKLGDILIQGDFNAYTNTMPDFIVNDEKSHSNNDVFYKFDNSLPRNNLDSKRVNNSGKHFLNMCKESGLRILNGRTTCDLFGRPTCITYNGCSLVDYSIVSNELLSSVGFFKVHEFTVLSNQCPIVCGILSNIANNCIFSSKLDDLPSKYIWSDEAIELYKTNIQSKNIKDKFNNLIQKDFGEVNKMVGKFNSNLIETANMSTKFIKRGKPKRDKSNKTRKNTWFSESCEALRISVNNFEKLVNKFPFNAEYRKSFYTFRSCFRRRCKYEEKQYKEKICNKLDNCVESNPKVFWKLINKLDQSSTCKINESLPYNSFKEHFEEL</sequence>
<dbReference type="SUPFAM" id="SSF56219">
    <property type="entry name" value="DNase I-like"/>
    <property type="match status" value="1"/>
</dbReference>
<protein>
    <recommendedName>
        <fullName evidence="3">Endonuclease/exonuclease/phosphatase domain-containing protein</fullName>
    </recommendedName>
</protein>
<organism evidence="1 2">
    <name type="scientific">Mytilus coruscus</name>
    <name type="common">Sea mussel</name>
    <dbReference type="NCBI Taxonomy" id="42192"/>
    <lineage>
        <taxon>Eukaryota</taxon>
        <taxon>Metazoa</taxon>
        <taxon>Spiralia</taxon>
        <taxon>Lophotrochozoa</taxon>
        <taxon>Mollusca</taxon>
        <taxon>Bivalvia</taxon>
        <taxon>Autobranchia</taxon>
        <taxon>Pteriomorphia</taxon>
        <taxon>Mytilida</taxon>
        <taxon>Mytiloidea</taxon>
        <taxon>Mytilidae</taxon>
        <taxon>Mytilinae</taxon>
        <taxon>Mytilus</taxon>
    </lineage>
</organism>
<evidence type="ECO:0008006" key="3">
    <source>
        <dbReference type="Google" id="ProtNLM"/>
    </source>
</evidence>
<accession>A0A6J8AXY4</accession>
<dbReference type="EMBL" id="CACVKT020002170">
    <property type="protein sequence ID" value="CAC5375985.1"/>
    <property type="molecule type" value="Genomic_DNA"/>
</dbReference>
<evidence type="ECO:0000313" key="1">
    <source>
        <dbReference type="EMBL" id="CAC5375985.1"/>
    </source>
</evidence>
<evidence type="ECO:0000313" key="2">
    <source>
        <dbReference type="Proteomes" id="UP000507470"/>
    </source>
</evidence>
<keyword evidence="2" id="KW-1185">Reference proteome</keyword>